<sequence>GAPFSPAVICSRTIHPSIFYRTSRRATDRRVRNNTTVEARIEIVGILLHHPYQELILLHLDMLDTID</sequence>
<dbReference type="Proteomes" id="UP000265520">
    <property type="component" value="Unassembled WGS sequence"/>
</dbReference>
<accession>A0A392TDH2</accession>
<organism evidence="1 2">
    <name type="scientific">Trifolium medium</name>
    <dbReference type="NCBI Taxonomy" id="97028"/>
    <lineage>
        <taxon>Eukaryota</taxon>
        <taxon>Viridiplantae</taxon>
        <taxon>Streptophyta</taxon>
        <taxon>Embryophyta</taxon>
        <taxon>Tracheophyta</taxon>
        <taxon>Spermatophyta</taxon>
        <taxon>Magnoliopsida</taxon>
        <taxon>eudicotyledons</taxon>
        <taxon>Gunneridae</taxon>
        <taxon>Pentapetalae</taxon>
        <taxon>rosids</taxon>
        <taxon>fabids</taxon>
        <taxon>Fabales</taxon>
        <taxon>Fabaceae</taxon>
        <taxon>Papilionoideae</taxon>
        <taxon>50 kb inversion clade</taxon>
        <taxon>NPAAA clade</taxon>
        <taxon>Hologalegina</taxon>
        <taxon>IRL clade</taxon>
        <taxon>Trifolieae</taxon>
        <taxon>Trifolium</taxon>
    </lineage>
</organism>
<name>A0A392TDH2_9FABA</name>
<proteinExistence type="predicted"/>
<dbReference type="AlphaFoldDB" id="A0A392TDH2"/>
<comment type="caution">
    <text evidence="1">The sequence shown here is derived from an EMBL/GenBank/DDBJ whole genome shotgun (WGS) entry which is preliminary data.</text>
</comment>
<keyword evidence="2" id="KW-1185">Reference proteome</keyword>
<evidence type="ECO:0000313" key="2">
    <source>
        <dbReference type="Proteomes" id="UP000265520"/>
    </source>
</evidence>
<dbReference type="EMBL" id="LXQA010546724">
    <property type="protein sequence ID" value="MCI58477.1"/>
    <property type="molecule type" value="Genomic_DNA"/>
</dbReference>
<protein>
    <submittedName>
        <fullName evidence="1">Uncharacterized protein</fullName>
    </submittedName>
</protein>
<feature type="non-terminal residue" evidence="1">
    <location>
        <position position="1"/>
    </location>
</feature>
<reference evidence="1 2" key="1">
    <citation type="journal article" date="2018" name="Front. Plant Sci.">
        <title>Red Clover (Trifolium pratense) and Zigzag Clover (T. medium) - A Picture of Genomic Similarities and Differences.</title>
        <authorList>
            <person name="Dluhosova J."/>
            <person name="Istvanek J."/>
            <person name="Nedelnik J."/>
            <person name="Repkova J."/>
        </authorList>
    </citation>
    <scope>NUCLEOTIDE SEQUENCE [LARGE SCALE GENOMIC DNA]</scope>
    <source>
        <strain evidence="2">cv. 10/8</strain>
        <tissue evidence="1">Leaf</tissue>
    </source>
</reference>
<evidence type="ECO:0000313" key="1">
    <source>
        <dbReference type="EMBL" id="MCI58477.1"/>
    </source>
</evidence>